<evidence type="ECO:0000313" key="12">
    <source>
        <dbReference type="EMBL" id="KAH7064821.1"/>
    </source>
</evidence>
<dbReference type="PROSITE" id="PS51285">
    <property type="entry name" value="AGC_KINASE_CTER"/>
    <property type="match status" value="1"/>
</dbReference>
<name>A0ABQ8GU80_9PEZI</name>
<comment type="catalytic activity">
    <reaction evidence="8">
        <text>L-seryl-[protein] + ATP = O-phospho-L-seryl-[protein] + ADP + H(+)</text>
        <dbReference type="Rhea" id="RHEA:17989"/>
        <dbReference type="Rhea" id="RHEA-COMP:9863"/>
        <dbReference type="Rhea" id="RHEA-COMP:11604"/>
        <dbReference type="ChEBI" id="CHEBI:15378"/>
        <dbReference type="ChEBI" id="CHEBI:29999"/>
        <dbReference type="ChEBI" id="CHEBI:30616"/>
        <dbReference type="ChEBI" id="CHEBI:83421"/>
        <dbReference type="ChEBI" id="CHEBI:456216"/>
        <dbReference type="EC" id="2.7.11.1"/>
    </reaction>
</comment>
<sequence length="883" mass="100211">MTFHFTHPHKKRTVIHRRPSRRPSIFFGRNKDVGLQDSDNHNNKSAAAPGPHPDTSFSPLSPVSSTPTTSLGQSLSQSPPESASTALTSPDAYSSSFGSRFGITKSFRSNSPTPSSALTGQNGDEAGGSDETTRTELHASSNVPWPFDCREPPSIKPSISTIESAAATKVYLETYYNSLRLPDPSPRQQRRCSIERQLAELPISREEKKDRLKQWCAHESEHLRHTRLLKSKSLARRSTKGISGAGYEVVRILGKGSFGIVRLVREKRARLGFASTEYTESGIGRLDGSDDERGRFDPLRIRRQVFAMKVIRKSEMLRNCQEGHLRAERDFLVASERCRWVVPLVESFQDNRNLYLVMEYMVGGDFLGLLMRFDILDEETTRWYVAEMILCVEEAHKMEWIHRDIKPDNFLITSSGHLKISDFGLAFDGHWSHNQTYFNEKRYSLLKKFGIDVTGDDQDAREELNSGAKGPLLGQVADTAFGRMHRKHSLFLPKDHPVKEPPGKDVNPVDWMNRYQKRRQAKSIVGTSQYMAPEVIKGEEYDGRCDWWSIGIIMYECLYGQTPFYCQDRKETKQKIVNHRHFLQFPEEQRWGGPAINRSPLAPVSHSAVNLMKCLLTDKELRLSSPQYRENDVRHASLPRHYQRYHHRSLSMRSHVASSLQPSPALPTPAAFINAYRTVSASGPTSTQNGHQRNFVFPNDAREIKEHVFFYGINWNRIHMMNPPFIPRIRASQDLTKYFDDETQILSSSDAAADPDADSTISGGERSPGSHTDPQMVREEAGLIEGIRGSAALKGPGDGTEKNKTRARKNKEKHRARDKLLRDPMLKRQVIEAVNPHIEALNADDHSFRERDRLLHLSARMFANIADRLAAALQKTPPVKRGR</sequence>
<dbReference type="Pfam" id="PF00069">
    <property type="entry name" value="Pkinase"/>
    <property type="match status" value="2"/>
</dbReference>
<dbReference type="Proteomes" id="UP000774617">
    <property type="component" value="Unassembled WGS sequence"/>
</dbReference>
<dbReference type="PROSITE" id="PS50011">
    <property type="entry name" value="PROTEIN_KINASE_DOM"/>
    <property type="match status" value="1"/>
</dbReference>
<keyword evidence="2" id="KW-0723">Serine/threonine-protein kinase</keyword>
<keyword evidence="4" id="KW-0547">Nucleotide-binding</keyword>
<feature type="compositionally biased region" description="Polar residues" evidence="9">
    <location>
        <begin position="106"/>
        <end position="122"/>
    </location>
</feature>
<evidence type="ECO:0000256" key="4">
    <source>
        <dbReference type="ARBA" id="ARBA00022741"/>
    </source>
</evidence>
<feature type="domain" description="Protein kinase" evidence="10">
    <location>
        <begin position="247"/>
        <end position="638"/>
    </location>
</feature>
<dbReference type="InterPro" id="IPR050236">
    <property type="entry name" value="Ser_Thr_kinase_AGC"/>
</dbReference>
<evidence type="ECO:0000256" key="2">
    <source>
        <dbReference type="ARBA" id="ARBA00022527"/>
    </source>
</evidence>
<dbReference type="PANTHER" id="PTHR24356">
    <property type="entry name" value="SERINE/THREONINE-PROTEIN KINASE"/>
    <property type="match status" value="1"/>
</dbReference>
<comment type="catalytic activity">
    <reaction evidence="7">
        <text>L-threonyl-[protein] + ATP = O-phospho-L-threonyl-[protein] + ADP + H(+)</text>
        <dbReference type="Rhea" id="RHEA:46608"/>
        <dbReference type="Rhea" id="RHEA-COMP:11060"/>
        <dbReference type="Rhea" id="RHEA-COMP:11605"/>
        <dbReference type="ChEBI" id="CHEBI:15378"/>
        <dbReference type="ChEBI" id="CHEBI:30013"/>
        <dbReference type="ChEBI" id="CHEBI:30616"/>
        <dbReference type="ChEBI" id="CHEBI:61977"/>
        <dbReference type="ChEBI" id="CHEBI:456216"/>
        <dbReference type="EC" id="2.7.11.1"/>
    </reaction>
</comment>
<dbReference type="Gene3D" id="3.30.200.20">
    <property type="entry name" value="Phosphorylase Kinase, domain 1"/>
    <property type="match status" value="2"/>
</dbReference>
<feature type="compositionally biased region" description="Basic and acidic residues" evidence="9">
    <location>
        <begin position="29"/>
        <end position="42"/>
    </location>
</feature>
<dbReference type="SMART" id="SM00220">
    <property type="entry name" value="S_TKc"/>
    <property type="match status" value="1"/>
</dbReference>
<gene>
    <name evidence="12" type="ORF">B0J12DRAFT_748504</name>
</gene>
<evidence type="ECO:0000256" key="8">
    <source>
        <dbReference type="ARBA" id="ARBA00048679"/>
    </source>
</evidence>
<evidence type="ECO:0000259" key="11">
    <source>
        <dbReference type="PROSITE" id="PS51285"/>
    </source>
</evidence>
<feature type="compositionally biased region" description="Basic residues" evidence="9">
    <location>
        <begin position="1"/>
        <end position="21"/>
    </location>
</feature>
<dbReference type="InterPro" id="IPR000719">
    <property type="entry name" value="Prot_kinase_dom"/>
</dbReference>
<feature type="domain" description="AGC-kinase C-terminal" evidence="11">
    <location>
        <begin position="711"/>
        <end position="776"/>
    </location>
</feature>
<feature type="region of interest" description="Disordered" evidence="9">
    <location>
        <begin position="104"/>
        <end position="149"/>
    </location>
</feature>
<feature type="compositionally biased region" description="Low complexity" evidence="9">
    <location>
        <begin position="55"/>
        <end position="70"/>
    </location>
</feature>
<evidence type="ECO:0000259" key="10">
    <source>
        <dbReference type="PROSITE" id="PS50011"/>
    </source>
</evidence>
<reference evidence="12 13" key="1">
    <citation type="journal article" date="2021" name="Nat. Commun.">
        <title>Genetic determinants of endophytism in the Arabidopsis root mycobiome.</title>
        <authorList>
            <person name="Mesny F."/>
            <person name="Miyauchi S."/>
            <person name="Thiergart T."/>
            <person name="Pickel B."/>
            <person name="Atanasova L."/>
            <person name="Karlsson M."/>
            <person name="Huettel B."/>
            <person name="Barry K.W."/>
            <person name="Haridas S."/>
            <person name="Chen C."/>
            <person name="Bauer D."/>
            <person name="Andreopoulos W."/>
            <person name="Pangilinan J."/>
            <person name="LaButti K."/>
            <person name="Riley R."/>
            <person name="Lipzen A."/>
            <person name="Clum A."/>
            <person name="Drula E."/>
            <person name="Henrissat B."/>
            <person name="Kohler A."/>
            <person name="Grigoriev I.V."/>
            <person name="Martin F.M."/>
            <person name="Hacquard S."/>
        </authorList>
    </citation>
    <scope>NUCLEOTIDE SEQUENCE [LARGE SCALE GENOMIC DNA]</scope>
    <source>
        <strain evidence="12 13">MPI-SDFR-AT-0080</strain>
    </source>
</reference>
<comment type="caution">
    <text evidence="12">The sequence shown here is derived from an EMBL/GenBank/DDBJ whole genome shotgun (WGS) entry which is preliminary data.</text>
</comment>
<accession>A0ABQ8GU80</accession>
<evidence type="ECO:0000256" key="9">
    <source>
        <dbReference type="SAM" id="MobiDB-lite"/>
    </source>
</evidence>
<dbReference type="CDD" id="cd21742">
    <property type="entry name" value="MobB_NDR_LATS-like"/>
    <property type="match status" value="1"/>
</dbReference>
<dbReference type="EMBL" id="JAGTJR010000001">
    <property type="protein sequence ID" value="KAH7064821.1"/>
    <property type="molecule type" value="Genomic_DNA"/>
</dbReference>
<evidence type="ECO:0000256" key="6">
    <source>
        <dbReference type="ARBA" id="ARBA00022840"/>
    </source>
</evidence>
<feature type="compositionally biased region" description="Basic residues" evidence="9">
    <location>
        <begin position="805"/>
        <end position="817"/>
    </location>
</feature>
<feature type="region of interest" description="Disordered" evidence="9">
    <location>
        <begin position="746"/>
        <end position="817"/>
    </location>
</feature>
<feature type="region of interest" description="Disordered" evidence="9">
    <location>
        <begin position="1"/>
        <end position="91"/>
    </location>
</feature>
<dbReference type="InterPro" id="IPR059233">
    <property type="entry name" value="MobB_NdrA/B/Cbk1"/>
</dbReference>
<evidence type="ECO:0000313" key="13">
    <source>
        <dbReference type="Proteomes" id="UP000774617"/>
    </source>
</evidence>
<dbReference type="SUPFAM" id="SSF56112">
    <property type="entry name" value="Protein kinase-like (PK-like)"/>
    <property type="match status" value="1"/>
</dbReference>
<protein>
    <recommendedName>
        <fullName evidence="1">non-specific serine/threonine protein kinase</fullName>
        <ecNumber evidence="1">2.7.11.1</ecNumber>
    </recommendedName>
</protein>
<dbReference type="InterPro" id="IPR011009">
    <property type="entry name" value="Kinase-like_dom_sf"/>
</dbReference>
<keyword evidence="6" id="KW-0067">ATP-binding</keyword>
<evidence type="ECO:0000256" key="3">
    <source>
        <dbReference type="ARBA" id="ARBA00022679"/>
    </source>
</evidence>
<keyword evidence="5" id="KW-0418">Kinase</keyword>
<organism evidence="12 13">
    <name type="scientific">Macrophomina phaseolina</name>
    <dbReference type="NCBI Taxonomy" id="35725"/>
    <lineage>
        <taxon>Eukaryota</taxon>
        <taxon>Fungi</taxon>
        <taxon>Dikarya</taxon>
        <taxon>Ascomycota</taxon>
        <taxon>Pezizomycotina</taxon>
        <taxon>Dothideomycetes</taxon>
        <taxon>Dothideomycetes incertae sedis</taxon>
        <taxon>Botryosphaeriales</taxon>
        <taxon>Botryosphaeriaceae</taxon>
        <taxon>Macrophomina</taxon>
    </lineage>
</organism>
<dbReference type="InterPro" id="IPR000961">
    <property type="entry name" value="AGC-kinase_C"/>
</dbReference>
<keyword evidence="13" id="KW-1185">Reference proteome</keyword>
<evidence type="ECO:0000256" key="5">
    <source>
        <dbReference type="ARBA" id="ARBA00022777"/>
    </source>
</evidence>
<dbReference type="Gene3D" id="1.10.510.10">
    <property type="entry name" value="Transferase(Phosphotransferase) domain 1"/>
    <property type="match status" value="1"/>
</dbReference>
<proteinExistence type="predicted"/>
<evidence type="ECO:0000256" key="7">
    <source>
        <dbReference type="ARBA" id="ARBA00047899"/>
    </source>
</evidence>
<dbReference type="PANTHER" id="PTHR24356:SF400">
    <property type="entry name" value="SERINE_THREONINE-PROTEIN KINASE CBK1"/>
    <property type="match status" value="1"/>
</dbReference>
<feature type="compositionally biased region" description="Polar residues" evidence="9">
    <location>
        <begin position="71"/>
        <end position="91"/>
    </location>
</feature>
<evidence type="ECO:0000256" key="1">
    <source>
        <dbReference type="ARBA" id="ARBA00012513"/>
    </source>
</evidence>
<dbReference type="EC" id="2.7.11.1" evidence="1"/>
<keyword evidence="3" id="KW-0808">Transferase</keyword>